<accession>A0A6J4SYW5</accession>
<organism evidence="1">
    <name type="scientific">uncultured Rubrobacteraceae bacterium</name>
    <dbReference type="NCBI Taxonomy" id="349277"/>
    <lineage>
        <taxon>Bacteria</taxon>
        <taxon>Bacillati</taxon>
        <taxon>Actinomycetota</taxon>
        <taxon>Rubrobacteria</taxon>
        <taxon>Rubrobacterales</taxon>
        <taxon>Rubrobacteraceae</taxon>
        <taxon>environmental samples</taxon>
    </lineage>
</organism>
<evidence type="ECO:0000313" key="1">
    <source>
        <dbReference type="EMBL" id="CAA9509121.1"/>
    </source>
</evidence>
<dbReference type="EMBL" id="CADCVK010000437">
    <property type="protein sequence ID" value="CAA9509121.1"/>
    <property type="molecule type" value="Genomic_DNA"/>
</dbReference>
<dbReference type="AlphaFoldDB" id="A0A6J4SYW5"/>
<proteinExistence type="predicted"/>
<name>A0A6J4SYW5_9ACTN</name>
<sequence>MPYESLMSNTPTRSWAWMTALPDSVTAQFDRIADALGVKLPCVVEHLKNARDDILIYHVNGLERSGAS</sequence>
<gene>
    <name evidence="1" type="ORF">AVDCRST_MAG12-3120</name>
</gene>
<protein>
    <submittedName>
        <fullName evidence="1">Uncharacterized protein</fullName>
    </submittedName>
</protein>
<reference evidence="1" key="1">
    <citation type="submission" date="2020-02" db="EMBL/GenBank/DDBJ databases">
        <authorList>
            <person name="Meier V. D."/>
        </authorList>
    </citation>
    <scope>NUCLEOTIDE SEQUENCE</scope>
    <source>
        <strain evidence="1">AVDCRST_MAG12</strain>
    </source>
</reference>